<evidence type="ECO:0000256" key="1">
    <source>
        <dbReference type="ARBA" id="ARBA00007447"/>
    </source>
</evidence>
<dbReference type="SUPFAM" id="SSF50630">
    <property type="entry name" value="Acid proteases"/>
    <property type="match status" value="1"/>
</dbReference>
<proteinExistence type="inferred from homology"/>
<keyword evidence="4 9" id="KW-0378">Hydrolase</keyword>
<comment type="caution">
    <text evidence="12">The sequence shown here is derived from an EMBL/GenBank/DDBJ whole genome shotgun (WGS) entry which is preliminary data.</text>
</comment>
<dbReference type="GO" id="GO:0004190">
    <property type="term" value="F:aspartic-type endopeptidase activity"/>
    <property type="evidence" value="ECO:0007669"/>
    <property type="project" value="UniProtKB-KW"/>
</dbReference>
<dbReference type="Gene3D" id="2.60.40.1960">
    <property type="match status" value="1"/>
</dbReference>
<keyword evidence="10" id="KW-0732">Signal</keyword>
<reference evidence="12 13" key="1">
    <citation type="submission" date="2022-12" db="EMBL/GenBank/DDBJ databases">
        <title>Chromosome-level genome assembly of true bugs.</title>
        <authorList>
            <person name="Ma L."/>
            <person name="Li H."/>
        </authorList>
    </citation>
    <scope>NUCLEOTIDE SEQUENCE [LARGE SCALE GENOMIC DNA]</scope>
    <source>
        <strain evidence="12">Lab_2022b</strain>
    </source>
</reference>
<dbReference type="GO" id="GO:0006508">
    <property type="term" value="P:proteolysis"/>
    <property type="evidence" value="ECO:0007669"/>
    <property type="project" value="UniProtKB-KW"/>
</dbReference>
<evidence type="ECO:0000256" key="10">
    <source>
        <dbReference type="SAM" id="SignalP"/>
    </source>
</evidence>
<accession>A0AAW1CKZ2</accession>
<dbReference type="InterPro" id="IPR001461">
    <property type="entry name" value="Aspartic_peptidase_A1"/>
</dbReference>
<evidence type="ECO:0000256" key="9">
    <source>
        <dbReference type="RuleBase" id="RU000454"/>
    </source>
</evidence>
<evidence type="ECO:0000313" key="12">
    <source>
        <dbReference type="EMBL" id="KAK9498740.1"/>
    </source>
</evidence>
<dbReference type="InterPro" id="IPR033121">
    <property type="entry name" value="PEPTIDASE_A1"/>
</dbReference>
<evidence type="ECO:0000256" key="8">
    <source>
        <dbReference type="PIRSR" id="PIRSR601461-2"/>
    </source>
</evidence>
<feature type="disulfide bond" evidence="8">
    <location>
        <begin position="275"/>
        <end position="279"/>
    </location>
</feature>
<feature type="disulfide bond" evidence="8">
    <location>
        <begin position="109"/>
        <end position="116"/>
    </location>
</feature>
<feature type="active site" evidence="7">
    <location>
        <position position="284"/>
    </location>
</feature>
<evidence type="ECO:0000256" key="4">
    <source>
        <dbReference type="ARBA" id="ARBA00022801"/>
    </source>
</evidence>
<feature type="active site" evidence="7">
    <location>
        <position position="96"/>
    </location>
</feature>
<feature type="chain" id="PRO_5043878272" description="Peptidase A1 domain-containing protein" evidence="10">
    <location>
        <begin position="23"/>
        <end position="396"/>
    </location>
</feature>
<dbReference type="InterPro" id="IPR001969">
    <property type="entry name" value="Aspartic_peptidase_AS"/>
</dbReference>
<evidence type="ECO:0000256" key="6">
    <source>
        <dbReference type="ARBA" id="ARBA00023180"/>
    </source>
</evidence>
<dbReference type="PRINTS" id="PR00792">
    <property type="entry name" value="PEPSIN"/>
</dbReference>
<keyword evidence="2 9" id="KW-0645">Protease</keyword>
<dbReference type="Pfam" id="PF00026">
    <property type="entry name" value="Asp"/>
    <property type="match status" value="1"/>
</dbReference>
<keyword evidence="3 9" id="KW-0064">Aspartyl protease</keyword>
<feature type="domain" description="Peptidase A1" evidence="11">
    <location>
        <begin position="78"/>
        <end position="393"/>
    </location>
</feature>
<feature type="disulfide bond" evidence="8">
    <location>
        <begin position="317"/>
        <end position="354"/>
    </location>
</feature>
<protein>
    <recommendedName>
        <fullName evidence="11">Peptidase A1 domain-containing protein</fullName>
    </recommendedName>
</protein>
<evidence type="ECO:0000256" key="2">
    <source>
        <dbReference type="ARBA" id="ARBA00022670"/>
    </source>
</evidence>
<dbReference type="PROSITE" id="PS51767">
    <property type="entry name" value="PEPTIDASE_A1"/>
    <property type="match status" value="1"/>
</dbReference>
<comment type="similarity">
    <text evidence="1 9">Belongs to the peptidase A1 family.</text>
</comment>
<name>A0AAW1CKZ2_9HEMI</name>
<dbReference type="Proteomes" id="UP001461498">
    <property type="component" value="Unassembled WGS sequence"/>
</dbReference>
<gene>
    <name evidence="12" type="ORF">O3M35_003307</name>
</gene>
<evidence type="ECO:0000256" key="3">
    <source>
        <dbReference type="ARBA" id="ARBA00022750"/>
    </source>
</evidence>
<dbReference type="PROSITE" id="PS00141">
    <property type="entry name" value="ASP_PROTEASE"/>
    <property type="match status" value="2"/>
</dbReference>
<dbReference type="InterPro" id="IPR021109">
    <property type="entry name" value="Peptidase_aspartic_dom_sf"/>
</dbReference>
<keyword evidence="13" id="KW-1185">Reference proteome</keyword>
<evidence type="ECO:0000259" key="11">
    <source>
        <dbReference type="PROSITE" id="PS51767"/>
    </source>
</evidence>
<feature type="signal peptide" evidence="10">
    <location>
        <begin position="1"/>
        <end position="22"/>
    </location>
</feature>
<organism evidence="12 13">
    <name type="scientific">Rhynocoris fuscipes</name>
    <dbReference type="NCBI Taxonomy" id="488301"/>
    <lineage>
        <taxon>Eukaryota</taxon>
        <taxon>Metazoa</taxon>
        <taxon>Ecdysozoa</taxon>
        <taxon>Arthropoda</taxon>
        <taxon>Hexapoda</taxon>
        <taxon>Insecta</taxon>
        <taxon>Pterygota</taxon>
        <taxon>Neoptera</taxon>
        <taxon>Paraneoptera</taxon>
        <taxon>Hemiptera</taxon>
        <taxon>Heteroptera</taxon>
        <taxon>Panheteroptera</taxon>
        <taxon>Cimicomorpha</taxon>
        <taxon>Reduviidae</taxon>
        <taxon>Harpactorinae</taxon>
        <taxon>Harpactorini</taxon>
        <taxon>Rhynocoris</taxon>
    </lineage>
</organism>
<dbReference type="PANTHER" id="PTHR47966:SF51">
    <property type="entry name" value="BETA-SITE APP-CLEAVING ENZYME, ISOFORM A-RELATED"/>
    <property type="match status" value="1"/>
</dbReference>
<dbReference type="FunFam" id="2.40.70.10:FF:000002">
    <property type="entry name" value="Vacuolar aspartic proteinase"/>
    <property type="match status" value="1"/>
</dbReference>
<dbReference type="EMBL" id="JAPXFL010000012">
    <property type="protein sequence ID" value="KAK9498740.1"/>
    <property type="molecule type" value="Genomic_DNA"/>
</dbReference>
<dbReference type="AlphaFoldDB" id="A0AAW1CKZ2"/>
<dbReference type="FunFam" id="2.40.70.10:FF:000004">
    <property type="entry name" value="Pepsin A"/>
    <property type="match status" value="1"/>
</dbReference>
<keyword evidence="6" id="KW-0325">Glycoprotein</keyword>
<dbReference type="PANTHER" id="PTHR47966">
    <property type="entry name" value="BETA-SITE APP-CLEAVING ENZYME, ISOFORM A-RELATED"/>
    <property type="match status" value="1"/>
</dbReference>
<keyword evidence="5 8" id="KW-1015">Disulfide bond</keyword>
<dbReference type="Gene3D" id="2.40.70.10">
    <property type="entry name" value="Acid Proteases"/>
    <property type="match status" value="2"/>
</dbReference>
<dbReference type="PROSITE" id="PS51257">
    <property type="entry name" value="PROKAR_LIPOPROTEIN"/>
    <property type="match status" value="1"/>
</dbReference>
<sequence>MKPTGNLLFLSVLLALALTACALVRVPLHKINKGPRNIDEFRKEVNAFKAGHQMLMLKKKQGDGHGVESLSNYLNAQYYGKISLGTPAQDFNVIFDTGSSNLWITSHQCSILNLACWTHSTYDNSKSSTYKANGTAISLNYVSGSMKGFLSEDVLEVGGLSIKDQTFAEATTEPGLAFVFAKFDGILGLAFPNKAALNILPPFYNMVDQKVVDEAVFSVYLNRDTKGTTGGEIIFGGADEELYEKESLNYVKLSKEGYWQFNLDRVTVPNGVDACSEGCQAVADTGTSLIIGPTKQVNDINTKIGAQVVSGIGVVECDKINNLPPITFNIGGQNYTLEGKDYIMKIDAWFTTACISGFMGMDLPMEVQWILGDVFLGKYYTIFDVKNKQVGFANLK</sequence>
<evidence type="ECO:0000256" key="5">
    <source>
        <dbReference type="ARBA" id="ARBA00023157"/>
    </source>
</evidence>
<evidence type="ECO:0000256" key="7">
    <source>
        <dbReference type="PIRSR" id="PIRSR601461-1"/>
    </source>
</evidence>
<evidence type="ECO:0000313" key="13">
    <source>
        <dbReference type="Proteomes" id="UP001461498"/>
    </source>
</evidence>